<proteinExistence type="predicted"/>
<feature type="compositionally biased region" description="Basic and acidic residues" evidence="1">
    <location>
        <begin position="90"/>
        <end position="99"/>
    </location>
</feature>
<organism evidence="2 3">
    <name type="scientific">Coniochaeta ligniaria NRRL 30616</name>
    <dbReference type="NCBI Taxonomy" id="1408157"/>
    <lineage>
        <taxon>Eukaryota</taxon>
        <taxon>Fungi</taxon>
        <taxon>Dikarya</taxon>
        <taxon>Ascomycota</taxon>
        <taxon>Pezizomycotina</taxon>
        <taxon>Sordariomycetes</taxon>
        <taxon>Sordariomycetidae</taxon>
        <taxon>Coniochaetales</taxon>
        <taxon>Coniochaetaceae</taxon>
        <taxon>Coniochaeta</taxon>
    </lineage>
</organism>
<accession>A0A1J7I5R6</accession>
<feature type="compositionally biased region" description="Basic and acidic residues" evidence="1">
    <location>
        <begin position="118"/>
        <end position="132"/>
    </location>
</feature>
<feature type="region of interest" description="Disordered" evidence="1">
    <location>
        <begin position="46"/>
        <end position="233"/>
    </location>
</feature>
<dbReference type="STRING" id="1408157.A0A1J7I5R6"/>
<feature type="compositionally biased region" description="Basic and acidic residues" evidence="1">
    <location>
        <begin position="208"/>
        <end position="219"/>
    </location>
</feature>
<feature type="compositionally biased region" description="Acidic residues" evidence="1">
    <location>
        <begin position="675"/>
        <end position="685"/>
    </location>
</feature>
<sequence length="719" mass="82006">MCFHLPVYVVAETVADPDPTFEAYYALNHLYPVASKIKHPAAHGHSVHISLRGGGPPEEEEEDRMFPGYHSSDFNESDFDPEGSSEPEESDRSGSDHLRSAGILLRGDASISQPPVNKAKEEATEKAKKLVEKAYGPKKPRKHGVHFETTPSQTERSKAGTAKGKEPARDLPQTGTGKGKGKERAHEPPAISNPFMRRVNPKTQPPTREQRQQEMREAAYTKPPSVHTHNDMPQNAPPIEKVLRFGSDNQPMVSLGVLTPTEQRHMQLNYYNMRNILLERSQKCPYRGCDRVISLAEEDRMQQHLADAHMGDKCNFCDEVLYAHWTVNQRRAHFLKQHSDLFLIRNEVEDNNRFGARARPHGQVDYERESRWTYCARCGRDHTDLNARADREYHDTVCYPGAPKDDWAVCVKCGVIHSITERHTCREVANTFEWPYCEDCGLATGLFSELYRATHQLHCKGFNSEDAKYCPWCGLETDSDPSMKLLHMRQCDMCPDEQAEGPLDENFEPWPYKPHVEEQKGEKKQQPPEVCTLCKKTIIHLDAHLLLKHIEDNHPDYTTFCIFCKLDYGERGWGDDRQKILMHLDDHIHDRKEKMAADLVETLDLPANHPFRMHVLRKKDFADVKDMRELKSTKEQYDRLWEASQKTLAESKQDKKVIIGLREELAAAKKKLAEAEEALDAEDAEAAPAPVVTPATPKKDKGKGKGKEKAKPVHKEDVK</sequence>
<evidence type="ECO:0000256" key="1">
    <source>
        <dbReference type="SAM" id="MobiDB-lite"/>
    </source>
</evidence>
<name>A0A1J7I5R6_9PEZI</name>
<dbReference type="AlphaFoldDB" id="A0A1J7I5R6"/>
<protein>
    <submittedName>
        <fullName evidence="2">Uncharacterized protein</fullName>
    </submittedName>
</protein>
<evidence type="ECO:0000313" key="2">
    <source>
        <dbReference type="EMBL" id="OIW22707.1"/>
    </source>
</evidence>
<gene>
    <name evidence="2" type="ORF">CONLIGDRAFT_153218</name>
</gene>
<feature type="compositionally biased region" description="Low complexity" evidence="1">
    <location>
        <begin position="686"/>
        <end position="696"/>
    </location>
</feature>
<evidence type="ECO:0000313" key="3">
    <source>
        <dbReference type="Proteomes" id="UP000182658"/>
    </source>
</evidence>
<feature type="region of interest" description="Disordered" evidence="1">
    <location>
        <begin position="672"/>
        <end position="719"/>
    </location>
</feature>
<reference evidence="2 3" key="1">
    <citation type="submission" date="2016-10" db="EMBL/GenBank/DDBJ databases">
        <title>Draft genome sequence of Coniochaeta ligniaria NRRL30616, a lignocellulolytic fungus for bioabatement of inhibitors in plant biomass hydrolysates.</title>
        <authorList>
            <consortium name="DOE Joint Genome Institute"/>
            <person name="Jimenez D.J."/>
            <person name="Hector R.E."/>
            <person name="Riley R."/>
            <person name="Sun H."/>
            <person name="Grigoriev I.V."/>
            <person name="Van Elsas J.D."/>
            <person name="Nichols N.N."/>
        </authorList>
    </citation>
    <scope>NUCLEOTIDE SEQUENCE [LARGE SCALE GENOMIC DNA]</scope>
    <source>
        <strain evidence="2 3">NRRL 30616</strain>
    </source>
</reference>
<feature type="compositionally biased region" description="Basic and acidic residues" evidence="1">
    <location>
        <begin position="155"/>
        <end position="169"/>
    </location>
</feature>
<feature type="compositionally biased region" description="Basic and acidic residues" evidence="1">
    <location>
        <begin position="697"/>
        <end position="719"/>
    </location>
</feature>
<keyword evidence="3" id="KW-1185">Reference proteome</keyword>
<dbReference type="EMBL" id="KV875111">
    <property type="protein sequence ID" value="OIW22707.1"/>
    <property type="molecule type" value="Genomic_DNA"/>
</dbReference>
<dbReference type="Proteomes" id="UP000182658">
    <property type="component" value="Unassembled WGS sequence"/>
</dbReference>
<dbReference type="OrthoDB" id="4850289at2759"/>
<feature type="compositionally biased region" description="Acidic residues" evidence="1">
    <location>
        <begin position="75"/>
        <end position="89"/>
    </location>
</feature>
<dbReference type="InParanoid" id="A0A1J7I5R6"/>